<evidence type="ECO:0000313" key="3">
    <source>
        <dbReference type="EMBL" id="CAH1406058.1"/>
    </source>
</evidence>
<dbReference type="EMBL" id="OV725082">
    <property type="protein sequence ID" value="CAH1406058.1"/>
    <property type="molecule type" value="Genomic_DNA"/>
</dbReference>
<sequence length="352" mass="40748">MADHALEFKKIYDIPDLSFLENKMREKIYELERKRCLMFKKLVDECRATITKLDADKHDQAQRAEKAERELSEVKIHLEVAIKAAREAEAERSSAKERLARQGAQLEAASKERDLLQQLNRNQQLEITNLQRELEESKAKMKSQSYIMDAIQKKDAQIRTTLETLKCEVLKLENSQVKLKEICSKITNISKAVLTIWNQRNTELLCLRTEKSELENSVISLKVKMRSFIDDNSKCLEKEPIHSDQILEWEVAQQEMQNRIEDNNKEISCLQSSLDSALATVAKYQAVDVENSKIIRRLEEELKKSLFDQKESKSVQTEEEKKIEKFSARPPISCSEIQSSEVDTHEESVTSS</sequence>
<keyword evidence="4" id="KW-1185">Reference proteome</keyword>
<dbReference type="OrthoDB" id="10337606at2759"/>
<proteinExistence type="predicted"/>
<organism evidence="3 4">
    <name type="scientific">Nezara viridula</name>
    <name type="common">Southern green stink bug</name>
    <name type="synonym">Cimex viridulus</name>
    <dbReference type="NCBI Taxonomy" id="85310"/>
    <lineage>
        <taxon>Eukaryota</taxon>
        <taxon>Metazoa</taxon>
        <taxon>Ecdysozoa</taxon>
        <taxon>Arthropoda</taxon>
        <taxon>Hexapoda</taxon>
        <taxon>Insecta</taxon>
        <taxon>Pterygota</taxon>
        <taxon>Neoptera</taxon>
        <taxon>Paraneoptera</taxon>
        <taxon>Hemiptera</taxon>
        <taxon>Heteroptera</taxon>
        <taxon>Panheteroptera</taxon>
        <taxon>Pentatomomorpha</taxon>
        <taxon>Pentatomoidea</taxon>
        <taxon>Pentatomidae</taxon>
        <taxon>Pentatominae</taxon>
        <taxon>Nezara</taxon>
    </lineage>
</organism>
<feature type="compositionally biased region" description="Basic and acidic residues" evidence="2">
    <location>
        <begin position="342"/>
        <end position="352"/>
    </location>
</feature>
<feature type="coiled-coil region" evidence="1">
    <location>
        <begin position="50"/>
        <end position="140"/>
    </location>
</feature>
<reference evidence="3" key="1">
    <citation type="submission" date="2022-01" db="EMBL/GenBank/DDBJ databases">
        <authorList>
            <person name="King R."/>
        </authorList>
    </citation>
    <scope>NUCLEOTIDE SEQUENCE</scope>
</reference>
<keyword evidence="1" id="KW-0175">Coiled coil</keyword>
<evidence type="ECO:0000256" key="1">
    <source>
        <dbReference type="SAM" id="Coils"/>
    </source>
</evidence>
<evidence type="ECO:0000256" key="2">
    <source>
        <dbReference type="SAM" id="MobiDB-lite"/>
    </source>
</evidence>
<evidence type="ECO:0000313" key="4">
    <source>
        <dbReference type="Proteomes" id="UP001152798"/>
    </source>
</evidence>
<name>A0A9P0MSZ9_NEZVI</name>
<feature type="region of interest" description="Disordered" evidence="2">
    <location>
        <begin position="308"/>
        <end position="352"/>
    </location>
</feature>
<dbReference type="AlphaFoldDB" id="A0A9P0MSZ9"/>
<protein>
    <submittedName>
        <fullName evidence="3">Uncharacterized protein</fullName>
    </submittedName>
</protein>
<accession>A0A9P0MSZ9</accession>
<feature type="compositionally biased region" description="Basic and acidic residues" evidence="2">
    <location>
        <begin position="308"/>
        <end position="327"/>
    </location>
</feature>
<dbReference type="Proteomes" id="UP001152798">
    <property type="component" value="Chromosome 6"/>
</dbReference>
<gene>
    <name evidence="3" type="ORF">NEZAVI_LOCUS14089</name>
</gene>